<feature type="region of interest" description="Disordered" evidence="1">
    <location>
        <begin position="1"/>
        <end position="43"/>
    </location>
</feature>
<evidence type="ECO:0000313" key="2">
    <source>
        <dbReference type="EMBL" id="CAJ1961980.1"/>
    </source>
</evidence>
<comment type="caution">
    <text evidence="2">The sequence shown here is derived from an EMBL/GenBank/DDBJ whole genome shotgun (WGS) entry which is preliminary data.</text>
</comment>
<proteinExistence type="predicted"/>
<sequence length="392" mass="44115">MNRFSGSSQGRRGLADTCRMPQRNASVANIDTSARSEGTETTDGCDVYVDEFNSSAFSAITLEEDPIPSSRPRRRGSNLTPLQEQKALPDRPSEYFEYVERLKDSSEEHTETHRNLNRFADSFERSNPCPMPQRNASIANIDISSRSGGTASVTNLDSSSRSTVTATTATTIDNSIIGDAHEIKRGKVSPKPLHRRHGSNLCPLQELNALSDHPSEYFDRLLDSSEEHRNMNRFSGTSERGIGNHSPILPQRNASAHRGGNLLDHEEVQHSSKPCAMPQRQASLRHWESDSDDHETHHQACPMPQRKRSSFEHHGNLQQSYQDTFFLKEEMLFQSINDTDEDTDPVWSQKMHEAVRKYQERNTDMDSETDGDFLGYSHAAASLELVDVFDGH</sequence>
<evidence type="ECO:0000256" key="1">
    <source>
        <dbReference type="SAM" id="MobiDB-lite"/>
    </source>
</evidence>
<evidence type="ECO:0000313" key="3">
    <source>
        <dbReference type="Proteomes" id="UP001295423"/>
    </source>
</evidence>
<name>A0AAD2G3Z8_9STRA</name>
<keyword evidence="3" id="KW-1185">Reference proteome</keyword>
<gene>
    <name evidence="2" type="ORF">CYCCA115_LOCUS19467</name>
</gene>
<accession>A0AAD2G3Z8</accession>
<organism evidence="2 3">
    <name type="scientific">Cylindrotheca closterium</name>
    <dbReference type="NCBI Taxonomy" id="2856"/>
    <lineage>
        <taxon>Eukaryota</taxon>
        <taxon>Sar</taxon>
        <taxon>Stramenopiles</taxon>
        <taxon>Ochrophyta</taxon>
        <taxon>Bacillariophyta</taxon>
        <taxon>Bacillariophyceae</taxon>
        <taxon>Bacillariophycidae</taxon>
        <taxon>Bacillariales</taxon>
        <taxon>Bacillariaceae</taxon>
        <taxon>Cylindrotheca</taxon>
    </lineage>
</organism>
<reference evidence="2" key="1">
    <citation type="submission" date="2023-08" db="EMBL/GenBank/DDBJ databases">
        <authorList>
            <person name="Audoor S."/>
            <person name="Bilcke G."/>
        </authorList>
    </citation>
    <scope>NUCLEOTIDE SEQUENCE</scope>
</reference>
<dbReference type="Proteomes" id="UP001295423">
    <property type="component" value="Unassembled WGS sequence"/>
</dbReference>
<feature type="region of interest" description="Disordered" evidence="1">
    <location>
        <begin position="141"/>
        <end position="161"/>
    </location>
</feature>
<protein>
    <submittedName>
        <fullName evidence="2">Uncharacterized protein</fullName>
    </submittedName>
</protein>
<feature type="region of interest" description="Disordered" evidence="1">
    <location>
        <begin position="63"/>
        <end position="92"/>
    </location>
</feature>
<feature type="compositionally biased region" description="Polar residues" evidence="1">
    <location>
        <begin position="1"/>
        <end position="10"/>
    </location>
</feature>
<dbReference type="AlphaFoldDB" id="A0AAD2G3Z8"/>
<feature type="compositionally biased region" description="Polar residues" evidence="1">
    <location>
        <begin position="141"/>
        <end position="157"/>
    </location>
</feature>
<feature type="compositionally biased region" description="Polar residues" evidence="1">
    <location>
        <begin position="23"/>
        <end position="42"/>
    </location>
</feature>
<dbReference type="EMBL" id="CAKOGP040002092">
    <property type="protein sequence ID" value="CAJ1961980.1"/>
    <property type="molecule type" value="Genomic_DNA"/>
</dbReference>